<gene>
    <name evidence="3" type="ORF">NIES2135_16380</name>
</gene>
<keyword evidence="1" id="KW-0472">Membrane</keyword>
<evidence type="ECO:0000313" key="4">
    <source>
        <dbReference type="Proteomes" id="UP000217895"/>
    </source>
</evidence>
<dbReference type="InterPro" id="IPR006675">
    <property type="entry name" value="HDIG_dom"/>
</dbReference>
<keyword evidence="4" id="KW-1185">Reference proteome</keyword>
<accession>A0A1Z4JDN5</accession>
<dbReference type="EMBL" id="AP018203">
    <property type="protein sequence ID" value="BAY54820.1"/>
    <property type="molecule type" value="Genomic_DNA"/>
</dbReference>
<dbReference type="AlphaFoldDB" id="A0A1Z4JDN5"/>
<dbReference type="PANTHER" id="PTHR36442:SF1">
    <property type="entry name" value="CYCLIC-DI-AMP PHOSPHODIESTERASE PGPH"/>
    <property type="match status" value="1"/>
</dbReference>
<feature type="transmembrane region" description="Helical" evidence="1">
    <location>
        <begin position="516"/>
        <end position="537"/>
    </location>
</feature>
<dbReference type="Pfam" id="PF01966">
    <property type="entry name" value="HD"/>
    <property type="match status" value="1"/>
</dbReference>
<feature type="transmembrane region" description="Helical" evidence="1">
    <location>
        <begin position="365"/>
        <end position="385"/>
    </location>
</feature>
<dbReference type="InterPro" id="IPR006674">
    <property type="entry name" value="HD_domain"/>
</dbReference>
<dbReference type="InterPro" id="IPR011621">
    <property type="entry name" value="Metal-dep_PHydrolase_7TM_intra"/>
</dbReference>
<proteinExistence type="predicted"/>
<name>A0A1Z4JDN5_LEPBY</name>
<evidence type="ECO:0000313" key="3">
    <source>
        <dbReference type="EMBL" id="BAY54820.1"/>
    </source>
</evidence>
<dbReference type="SMART" id="SM00471">
    <property type="entry name" value="HDc"/>
    <property type="match status" value="1"/>
</dbReference>
<dbReference type="Gene3D" id="1.10.3210.10">
    <property type="entry name" value="Hypothetical protein af1432"/>
    <property type="match status" value="1"/>
</dbReference>
<dbReference type="InterPro" id="IPR003607">
    <property type="entry name" value="HD/PDEase_dom"/>
</dbReference>
<evidence type="ECO:0000256" key="1">
    <source>
        <dbReference type="SAM" id="Phobius"/>
    </source>
</evidence>
<feature type="transmembrane region" description="Helical" evidence="1">
    <location>
        <begin position="424"/>
        <end position="448"/>
    </location>
</feature>
<dbReference type="PANTHER" id="PTHR36442">
    <property type="entry name" value="CYCLIC-DI-AMP PHOSPHODIESTERASE PGPH"/>
    <property type="match status" value="1"/>
</dbReference>
<sequence length="782" mass="86699">MNSLRSWAQQIQHVCNESGKHLKQSASMRSLQRVSALQKQLGKQPKVPKPVTIVLTSLVLSAALGQRFYDQPRLSIGKIAPETITAPRDAQVENKQATEEKRRAARSISTPVWMPDVALSDEIRKTVQSHLDAGLKLRKDAGEFPYVELEKLSEPTQRYLRKAEVWEWKAILEATQAPNTQLVDRISDPVQRRAATELFRNKNQTTLDGLSGLEAKITTAQQHYVTARSQLSAPYDPTLFDVSDVAWQKMQGEVMATLDRMLMQGIAPGLEETYVRNAITLNLQIATPPETRAIATQILVSALKPNLVKDEDRTRQQAELAANNVELVMVNAYRGRAIVQQGAEITQDAFILLDYFKLSRRETNWWGLVALFGCVSGSVVIFWRLEQRYHPKGLRNRDYWLVGLMCLSTPLFILVNVPSTNLPAIGVLMGTFYGSVLAVTGVGLLTIILPIAMGLTWTQWLPSAIAGLTVALFAARVRSREELAFLGLGVGVTQGLLFLLLGALSGVAWYSLLGGAVLEGLLGLGWSIIAIGISPYLEHLFDVVTTLRLVELANPNRALLKRLAAETPGTFQHTLFVANLAEAAARKLGCNVELVRAGTLYHDIGKMHDPLGFIENQMGGVNKHDLIDDPWQSAAIIKKHVTEGLVMARRARLPKVVQAFIPEHQGTMTIAYFHHQALQRAQQDQTIIVNDEDFRYDGPAPQSRETGLLMLADSCEAALRSLKDATPDDALNMINKILAARWKDGQLSESGLTRSEMSTIAEVFVQVWQQSNHQRIAYPKAK</sequence>
<keyword evidence="1" id="KW-1133">Transmembrane helix</keyword>
<keyword evidence="1" id="KW-0812">Transmembrane</keyword>
<dbReference type="Pfam" id="PF07697">
    <property type="entry name" value="7TMR-HDED"/>
    <property type="match status" value="1"/>
</dbReference>
<feature type="transmembrane region" description="Helical" evidence="1">
    <location>
        <begin position="397"/>
        <end position="418"/>
    </location>
</feature>
<feature type="domain" description="HD/PDEase" evidence="2">
    <location>
        <begin position="566"/>
        <end position="727"/>
    </location>
</feature>
<dbReference type="NCBIfam" id="TIGR00277">
    <property type="entry name" value="HDIG"/>
    <property type="match status" value="1"/>
</dbReference>
<feature type="transmembrane region" description="Helical" evidence="1">
    <location>
        <begin position="483"/>
        <end position="504"/>
    </location>
</feature>
<reference evidence="3 4" key="1">
    <citation type="submission" date="2017-06" db="EMBL/GenBank/DDBJ databases">
        <title>Genome sequencing of cyanobaciteial culture collection at National Institute for Environmental Studies (NIES).</title>
        <authorList>
            <person name="Hirose Y."/>
            <person name="Shimura Y."/>
            <person name="Fujisawa T."/>
            <person name="Nakamura Y."/>
            <person name="Kawachi M."/>
        </authorList>
    </citation>
    <scope>NUCLEOTIDE SEQUENCE [LARGE SCALE GENOMIC DNA]</scope>
    <source>
        <strain evidence="3 4">NIES-2135</strain>
    </source>
</reference>
<organism evidence="3 4">
    <name type="scientific">Leptolyngbya boryana NIES-2135</name>
    <dbReference type="NCBI Taxonomy" id="1973484"/>
    <lineage>
        <taxon>Bacteria</taxon>
        <taxon>Bacillati</taxon>
        <taxon>Cyanobacteriota</taxon>
        <taxon>Cyanophyceae</taxon>
        <taxon>Leptolyngbyales</taxon>
        <taxon>Leptolyngbyaceae</taxon>
        <taxon>Leptolyngbya group</taxon>
        <taxon>Leptolyngbya</taxon>
    </lineage>
</organism>
<evidence type="ECO:0000259" key="2">
    <source>
        <dbReference type="SMART" id="SM00471"/>
    </source>
</evidence>
<feature type="transmembrane region" description="Helical" evidence="1">
    <location>
        <begin position="460"/>
        <end position="477"/>
    </location>
</feature>
<dbReference type="InterPro" id="IPR052722">
    <property type="entry name" value="PgpH_phosphodiesterase"/>
</dbReference>
<dbReference type="CDD" id="cd00077">
    <property type="entry name" value="HDc"/>
    <property type="match status" value="1"/>
</dbReference>
<dbReference type="InterPro" id="IPR011624">
    <property type="entry name" value="Metal-dep_PHydrolase_7TM_extra"/>
</dbReference>
<dbReference type="SUPFAM" id="SSF109604">
    <property type="entry name" value="HD-domain/PDEase-like"/>
    <property type="match status" value="1"/>
</dbReference>
<dbReference type="Proteomes" id="UP000217895">
    <property type="component" value="Chromosome"/>
</dbReference>
<protein>
    <submittedName>
        <fullName evidence="3">7TM-HD extracellular domain protein</fullName>
    </submittedName>
</protein>
<dbReference type="Pfam" id="PF07698">
    <property type="entry name" value="7TM-7TMR_HD"/>
    <property type="match status" value="1"/>
</dbReference>